<feature type="compositionally biased region" description="Polar residues" evidence="1">
    <location>
        <begin position="248"/>
        <end position="262"/>
    </location>
</feature>
<feature type="region of interest" description="Disordered" evidence="1">
    <location>
        <begin position="248"/>
        <end position="274"/>
    </location>
</feature>
<gene>
    <name evidence="2" type="primary">WBGene00284815</name>
</gene>
<evidence type="ECO:0000313" key="2">
    <source>
        <dbReference type="EnsemblMetazoa" id="PPA46446.1"/>
    </source>
</evidence>
<feature type="compositionally biased region" description="Basic and acidic residues" evidence="1">
    <location>
        <begin position="263"/>
        <end position="273"/>
    </location>
</feature>
<evidence type="ECO:0000313" key="3">
    <source>
        <dbReference type="Proteomes" id="UP000005239"/>
    </source>
</evidence>
<dbReference type="AlphaFoldDB" id="A0A2A6C979"/>
<name>A0A2A6C979_PRIPA</name>
<protein>
    <submittedName>
        <fullName evidence="2">Uncharacterized protein</fullName>
    </submittedName>
</protein>
<keyword evidence="3" id="KW-1185">Reference proteome</keyword>
<evidence type="ECO:0000256" key="1">
    <source>
        <dbReference type="SAM" id="MobiDB-lite"/>
    </source>
</evidence>
<accession>A0A8R1V762</accession>
<sequence>MPACPTITITTYACCCCSFSDITTSSICRLSSAFLATSFSLSDERLSCNEYDNQSTITGVIDYMATTTKAVKDDRLSCNEVRTKVQPIENTHPFKEIMRKHQQSNSAFCSIRSGRMVLLLALQCLQSILDEGDQRLHLALLLLCKLSMGIGRGGQFVDFALLHDVVGIGAGEARRLHQIHHLIGIKKPDGFKFQHMTHIRPRDRLPINVVLILLVPDLSAHAHFIAIVSVLVRQQELDGYNVSVNLWNPNQDQRPKTQGTRSKNPDPHTEEKVGFAGSVPAHDDIVLAREIVDRRVVAI</sequence>
<dbReference type="EnsemblMetazoa" id="PPA46446.1">
    <property type="protein sequence ID" value="PPA46446.1"/>
    <property type="gene ID" value="WBGene00284815"/>
</dbReference>
<reference evidence="3" key="1">
    <citation type="journal article" date="2008" name="Nat. Genet.">
        <title>The Pristionchus pacificus genome provides a unique perspective on nematode lifestyle and parasitism.</title>
        <authorList>
            <person name="Dieterich C."/>
            <person name="Clifton S.W."/>
            <person name="Schuster L.N."/>
            <person name="Chinwalla A."/>
            <person name="Delehaunty K."/>
            <person name="Dinkelacker I."/>
            <person name="Fulton L."/>
            <person name="Fulton R."/>
            <person name="Godfrey J."/>
            <person name="Minx P."/>
            <person name="Mitreva M."/>
            <person name="Roeseler W."/>
            <person name="Tian H."/>
            <person name="Witte H."/>
            <person name="Yang S.P."/>
            <person name="Wilson R.K."/>
            <person name="Sommer R.J."/>
        </authorList>
    </citation>
    <scope>NUCLEOTIDE SEQUENCE [LARGE SCALE GENOMIC DNA]</scope>
    <source>
        <strain evidence="3">PS312</strain>
    </source>
</reference>
<organism evidence="2 3">
    <name type="scientific">Pristionchus pacificus</name>
    <name type="common">Parasitic nematode worm</name>
    <dbReference type="NCBI Taxonomy" id="54126"/>
    <lineage>
        <taxon>Eukaryota</taxon>
        <taxon>Metazoa</taxon>
        <taxon>Ecdysozoa</taxon>
        <taxon>Nematoda</taxon>
        <taxon>Chromadorea</taxon>
        <taxon>Rhabditida</taxon>
        <taxon>Rhabditina</taxon>
        <taxon>Diplogasteromorpha</taxon>
        <taxon>Diplogasteroidea</taxon>
        <taxon>Neodiplogasteridae</taxon>
        <taxon>Pristionchus</taxon>
    </lineage>
</organism>
<proteinExistence type="predicted"/>
<accession>A0A2A6C979</accession>
<reference evidence="2" key="2">
    <citation type="submission" date="2022-06" db="UniProtKB">
        <authorList>
            <consortium name="EnsemblMetazoa"/>
        </authorList>
    </citation>
    <scope>IDENTIFICATION</scope>
    <source>
        <strain evidence="2">PS312</strain>
    </source>
</reference>
<dbReference type="Proteomes" id="UP000005239">
    <property type="component" value="Unassembled WGS sequence"/>
</dbReference>